<dbReference type="GeneID" id="19013120"/>
<feature type="domain" description="BPL/LPL catalytic" evidence="1">
    <location>
        <begin position="31"/>
        <end position="222"/>
    </location>
</feature>
<dbReference type="PANTHER" id="PTHR43506:SF1">
    <property type="entry name" value="BPL_LPL CATALYTIC DOMAIN-CONTAINING PROTEIN"/>
    <property type="match status" value="1"/>
</dbReference>
<proteinExistence type="predicted"/>
<dbReference type="Pfam" id="PF21948">
    <property type="entry name" value="LplA-B_cat"/>
    <property type="match status" value="1"/>
</dbReference>
<dbReference type="InterPro" id="IPR053264">
    <property type="entry name" value="Lipoate-ligase_2_inactive"/>
</dbReference>
<sequence length="286" mass="33227">MNKKIKINFVRTQLQCIRKLLRVEEALFRHSREDWVIINDGVEKETIVLGISGKPEELVHELKAKQLRVPLVKRFTGGGTVVVDKNTQFVSFIFNEGTVEGLELFPRKIMEWSGTFYGKAVEGMFSSPPGAKTSAPLRRDKDDFSLRENDYVFGEKKFGGNAQSISKSRFIHHTSFLYDYDKALMDLLKSPRKQPEYRENRTHDDFVATLKSKYTEIGKEEESEDKRRELLLGAVYESLREHRDFEVRSVSFDAAENVLLDYNENVKPSTVKLWCDKERKWNVCDD</sequence>
<name>K8EK55_9CHLO</name>
<dbReference type="eggNOG" id="KOG3159">
    <property type="taxonomic scope" value="Eukaryota"/>
</dbReference>
<organism evidence="2 3">
    <name type="scientific">Bathycoccus prasinos</name>
    <dbReference type="NCBI Taxonomy" id="41875"/>
    <lineage>
        <taxon>Eukaryota</taxon>
        <taxon>Viridiplantae</taxon>
        <taxon>Chlorophyta</taxon>
        <taxon>Mamiellophyceae</taxon>
        <taxon>Mamiellales</taxon>
        <taxon>Bathycoccaceae</taxon>
        <taxon>Bathycoccus</taxon>
    </lineage>
</organism>
<dbReference type="KEGG" id="bpg:Bathy10g00430"/>
<evidence type="ECO:0000259" key="1">
    <source>
        <dbReference type="PROSITE" id="PS51733"/>
    </source>
</evidence>
<evidence type="ECO:0000313" key="2">
    <source>
        <dbReference type="EMBL" id="CCO18364.1"/>
    </source>
</evidence>
<dbReference type="PROSITE" id="PS51733">
    <property type="entry name" value="BPL_LPL_CATALYTIC"/>
    <property type="match status" value="1"/>
</dbReference>
<dbReference type="STRING" id="41875.K8EK55"/>
<dbReference type="EMBL" id="FO082269">
    <property type="protein sequence ID" value="CCO18364.1"/>
    <property type="molecule type" value="Genomic_DNA"/>
</dbReference>
<dbReference type="AlphaFoldDB" id="K8EK55"/>
<reference evidence="2 3" key="1">
    <citation type="submission" date="2011-10" db="EMBL/GenBank/DDBJ databases">
        <authorList>
            <person name="Genoscope - CEA"/>
        </authorList>
    </citation>
    <scope>NUCLEOTIDE SEQUENCE [LARGE SCALE GENOMIC DNA]</scope>
    <source>
        <strain evidence="2 3">RCC 1105</strain>
    </source>
</reference>
<dbReference type="RefSeq" id="XP_007510831.1">
    <property type="nucleotide sequence ID" value="XM_007510769.1"/>
</dbReference>
<dbReference type="InterPro" id="IPR004143">
    <property type="entry name" value="BPL_LPL_catalytic"/>
</dbReference>
<evidence type="ECO:0000313" key="3">
    <source>
        <dbReference type="Proteomes" id="UP000198341"/>
    </source>
</evidence>
<dbReference type="Proteomes" id="UP000198341">
    <property type="component" value="Chromosome 10"/>
</dbReference>
<dbReference type="SUPFAM" id="SSF55681">
    <property type="entry name" value="Class II aaRS and biotin synthetases"/>
    <property type="match status" value="1"/>
</dbReference>
<dbReference type="OrthoDB" id="201621at2759"/>
<dbReference type="InterPro" id="IPR045864">
    <property type="entry name" value="aa-tRNA-synth_II/BPL/LPL"/>
</dbReference>
<accession>K8EK55</accession>
<dbReference type="Gene3D" id="3.30.930.10">
    <property type="entry name" value="Bira Bifunctional Protein, Domain 2"/>
    <property type="match status" value="1"/>
</dbReference>
<gene>
    <name evidence="2" type="ordered locus">Bathy10g00430</name>
</gene>
<keyword evidence="3" id="KW-1185">Reference proteome</keyword>
<dbReference type="PANTHER" id="PTHR43506">
    <property type="entry name" value="BIOTIN/LIPOATE A/B PROTEIN LIGASE FAMILY"/>
    <property type="match status" value="1"/>
</dbReference>
<protein>
    <recommendedName>
        <fullName evidence="1">BPL/LPL catalytic domain-containing protein</fullName>
    </recommendedName>
</protein>